<feature type="transmembrane region" description="Helical" evidence="7">
    <location>
        <begin position="21"/>
        <end position="44"/>
    </location>
</feature>
<comment type="similarity">
    <text evidence="2 7">Belongs to the BI1 family.</text>
</comment>
<feature type="transmembrane region" description="Helical" evidence="7">
    <location>
        <begin position="107"/>
        <end position="128"/>
    </location>
</feature>
<gene>
    <name evidence="8" type="ORF">OE749_05190</name>
</gene>
<evidence type="ECO:0000256" key="2">
    <source>
        <dbReference type="ARBA" id="ARBA00010350"/>
    </source>
</evidence>
<dbReference type="PANTHER" id="PTHR23291">
    <property type="entry name" value="BAX INHIBITOR-RELATED"/>
    <property type="match status" value="1"/>
</dbReference>
<dbReference type="Pfam" id="PF01027">
    <property type="entry name" value="Bax1-I"/>
    <property type="match status" value="1"/>
</dbReference>
<evidence type="ECO:0000256" key="6">
    <source>
        <dbReference type="ARBA" id="ARBA00023136"/>
    </source>
</evidence>
<keyword evidence="3" id="KW-1003">Cell membrane</keyword>
<name>A0ABT3A5X0_9ALTE</name>
<dbReference type="PANTHER" id="PTHR23291:SF115">
    <property type="entry name" value="MODULATOR OF FTSH PROTEASE YCCA"/>
    <property type="match status" value="1"/>
</dbReference>
<evidence type="ECO:0000256" key="5">
    <source>
        <dbReference type="ARBA" id="ARBA00022989"/>
    </source>
</evidence>
<evidence type="ECO:0000256" key="7">
    <source>
        <dbReference type="RuleBase" id="RU004379"/>
    </source>
</evidence>
<dbReference type="InterPro" id="IPR006214">
    <property type="entry name" value="Bax_inhibitor_1-related"/>
</dbReference>
<feature type="transmembrane region" description="Helical" evidence="7">
    <location>
        <begin position="79"/>
        <end position="101"/>
    </location>
</feature>
<keyword evidence="6 7" id="KW-0472">Membrane</keyword>
<evidence type="ECO:0000256" key="4">
    <source>
        <dbReference type="ARBA" id="ARBA00022692"/>
    </source>
</evidence>
<comment type="caution">
    <text evidence="8">The sequence shown here is derived from an EMBL/GenBank/DDBJ whole genome shotgun (WGS) entry which is preliminary data.</text>
</comment>
<evidence type="ECO:0000256" key="1">
    <source>
        <dbReference type="ARBA" id="ARBA00004651"/>
    </source>
</evidence>
<dbReference type="Proteomes" id="UP001652504">
    <property type="component" value="Unassembled WGS sequence"/>
</dbReference>
<evidence type="ECO:0000313" key="8">
    <source>
        <dbReference type="EMBL" id="MCV2884084.1"/>
    </source>
</evidence>
<feature type="transmembrane region" description="Helical" evidence="7">
    <location>
        <begin position="135"/>
        <end position="156"/>
    </location>
</feature>
<dbReference type="EMBL" id="JAOWKX010000002">
    <property type="protein sequence ID" value="MCV2884084.1"/>
    <property type="molecule type" value="Genomic_DNA"/>
</dbReference>
<feature type="transmembrane region" description="Helical" evidence="7">
    <location>
        <begin position="50"/>
        <end position="67"/>
    </location>
</feature>
<protein>
    <submittedName>
        <fullName evidence="8">Bax inhibitor-1/YccA family protein</fullName>
    </submittedName>
</protein>
<feature type="transmembrane region" description="Helical" evidence="7">
    <location>
        <begin position="162"/>
        <end position="180"/>
    </location>
</feature>
<keyword evidence="4 7" id="KW-0812">Transmembrane</keyword>
<feature type="transmembrane region" description="Helical" evidence="7">
    <location>
        <begin position="201"/>
        <end position="220"/>
    </location>
</feature>
<dbReference type="CDD" id="cd10433">
    <property type="entry name" value="YccA_like"/>
    <property type="match status" value="1"/>
</dbReference>
<keyword evidence="9" id="KW-1185">Reference proteome</keyword>
<evidence type="ECO:0000313" key="9">
    <source>
        <dbReference type="Proteomes" id="UP001652504"/>
    </source>
</evidence>
<evidence type="ECO:0000256" key="3">
    <source>
        <dbReference type="ARBA" id="ARBA00022475"/>
    </source>
</evidence>
<comment type="subcellular location">
    <subcellularLocation>
        <location evidence="1">Cell membrane</location>
        <topology evidence="1">Multi-pass membrane protein</topology>
    </subcellularLocation>
</comment>
<accession>A0ABT3A5X0</accession>
<dbReference type="RefSeq" id="WP_263711292.1">
    <property type="nucleotide sequence ID" value="NZ_JAOWKX010000002.1"/>
</dbReference>
<sequence length="222" mass="23447">MEQRSMYSSASSPSVLETNKVLRNTYMLLAMTLAFSAVCAGITASIGIGPMAALGMSIGAFVLLFVVNSQAEKASGIFWVFAFTGLLGGSLGYTLSFYAGLANGPELIMQALGATALVFFALSGYVLTTKKDFSFMGGFLMVGLIVVLVAALANLFFQVPAVSLAISSAIVFIMSGLILYDTSRIIHGGETNYIRATVSMYLNIYNLFTSILHLLGAFGGDD</sequence>
<organism evidence="8 9">
    <name type="scientific">Fluctibacter corallii</name>
    <dbReference type="NCBI Taxonomy" id="2984329"/>
    <lineage>
        <taxon>Bacteria</taxon>
        <taxon>Pseudomonadati</taxon>
        <taxon>Pseudomonadota</taxon>
        <taxon>Gammaproteobacteria</taxon>
        <taxon>Alteromonadales</taxon>
        <taxon>Alteromonadaceae</taxon>
        <taxon>Fluctibacter</taxon>
    </lineage>
</organism>
<keyword evidence="5 7" id="KW-1133">Transmembrane helix</keyword>
<reference evidence="8 9" key="1">
    <citation type="submission" date="2022-10" db="EMBL/GenBank/DDBJ databases">
        <title>Aestuariibacter sp. AA17 isolated from Montipora capitata coral fragment.</title>
        <authorList>
            <person name="Emsley S.A."/>
            <person name="Pfannmuller K.M."/>
            <person name="Loughran R.M."/>
            <person name="Shlafstein M."/>
            <person name="Papke E."/>
            <person name="Saw J.H."/>
            <person name="Ushijima B."/>
            <person name="Videau P."/>
        </authorList>
    </citation>
    <scope>NUCLEOTIDE SEQUENCE [LARGE SCALE GENOMIC DNA]</scope>
    <source>
        <strain evidence="8 9">AA17</strain>
    </source>
</reference>
<proteinExistence type="inferred from homology"/>